<evidence type="ECO:0000256" key="4">
    <source>
        <dbReference type="ARBA" id="ARBA00022989"/>
    </source>
</evidence>
<keyword evidence="9" id="KW-1185">Reference proteome</keyword>
<dbReference type="PANTHER" id="PTHR21143:SF104">
    <property type="entry name" value="GUSTATORY RECEPTOR 8A-RELATED"/>
    <property type="match status" value="1"/>
</dbReference>
<dbReference type="Pfam" id="PF08395">
    <property type="entry name" value="7tm_7"/>
    <property type="match status" value="1"/>
</dbReference>
<dbReference type="Proteomes" id="UP001461498">
    <property type="component" value="Unassembled WGS sequence"/>
</dbReference>
<sequence>MKVCMHFTNKRTVQFSACGFFNINYTTASSMVATACTYLVILIQMGGTKEYPSSIQE</sequence>
<evidence type="ECO:0000313" key="8">
    <source>
        <dbReference type="EMBL" id="KAK9501770.1"/>
    </source>
</evidence>
<evidence type="ECO:0000256" key="7">
    <source>
        <dbReference type="ARBA" id="ARBA00023224"/>
    </source>
</evidence>
<name>A0AAW1CUV7_9HEMI</name>
<keyword evidence="2" id="KW-1003">Cell membrane</keyword>
<comment type="caution">
    <text evidence="8">The sequence shown here is derived from an EMBL/GenBank/DDBJ whole genome shotgun (WGS) entry which is preliminary data.</text>
</comment>
<keyword evidence="5" id="KW-0472">Membrane</keyword>
<gene>
    <name evidence="8" type="ORF">O3M35_012441</name>
</gene>
<evidence type="ECO:0000256" key="2">
    <source>
        <dbReference type="ARBA" id="ARBA00022475"/>
    </source>
</evidence>
<dbReference type="GO" id="GO:0007635">
    <property type="term" value="P:chemosensory behavior"/>
    <property type="evidence" value="ECO:0007669"/>
    <property type="project" value="TreeGrafter"/>
</dbReference>
<dbReference type="GO" id="GO:0030424">
    <property type="term" value="C:axon"/>
    <property type="evidence" value="ECO:0007669"/>
    <property type="project" value="TreeGrafter"/>
</dbReference>
<comment type="subcellular location">
    <subcellularLocation>
        <location evidence="1">Cell membrane</location>
        <topology evidence="1">Multi-pass membrane protein</topology>
    </subcellularLocation>
</comment>
<proteinExistence type="predicted"/>
<dbReference type="GO" id="GO:0043025">
    <property type="term" value="C:neuronal cell body"/>
    <property type="evidence" value="ECO:0007669"/>
    <property type="project" value="TreeGrafter"/>
</dbReference>
<keyword evidence="6" id="KW-0675">Receptor</keyword>
<evidence type="ECO:0000256" key="5">
    <source>
        <dbReference type="ARBA" id="ARBA00023136"/>
    </source>
</evidence>
<accession>A0AAW1CUV7</accession>
<dbReference type="GO" id="GO:0030425">
    <property type="term" value="C:dendrite"/>
    <property type="evidence" value="ECO:0007669"/>
    <property type="project" value="TreeGrafter"/>
</dbReference>
<protein>
    <submittedName>
        <fullName evidence="8">Uncharacterized protein</fullName>
    </submittedName>
</protein>
<evidence type="ECO:0000256" key="6">
    <source>
        <dbReference type="ARBA" id="ARBA00023170"/>
    </source>
</evidence>
<reference evidence="8 9" key="1">
    <citation type="submission" date="2022-12" db="EMBL/GenBank/DDBJ databases">
        <title>Chromosome-level genome assembly of true bugs.</title>
        <authorList>
            <person name="Ma L."/>
            <person name="Li H."/>
        </authorList>
    </citation>
    <scope>NUCLEOTIDE SEQUENCE [LARGE SCALE GENOMIC DNA]</scope>
    <source>
        <strain evidence="8">Lab_2022b</strain>
    </source>
</reference>
<dbReference type="GO" id="GO:0007165">
    <property type="term" value="P:signal transduction"/>
    <property type="evidence" value="ECO:0007669"/>
    <property type="project" value="UniProtKB-KW"/>
</dbReference>
<dbReference type="GO" id="GO:0005886">
    <property type="term" value="C:plasma membrane"/>
    <property type="evidence" value="ECO:0007669"/>
    <property type="project" value="UniProtKB-SubCell"/>
</dbReference>
<dbReference type="InterPro" id="IPR013604">
    <property type="entry name" value="7TM_chemorcpt"/>
</dbReference>
<dbReference type="EMBL" id="JAPXFL010000009">
    <property type="protein sequence ID" value="KAK9501770.1"/>
    <property type="molecule type" value="Genomic_DNA"/>
</dbReference>
<evidence type="ECO:0000313" key="9">
    <source>
        <dbReference type="Proteomes" id="UP001461498"/>
    </source>
</evidence>
<dbReference type="AlphaFoldDB" id="A0AAW1CUV7"/>
<keyword evidence="7" id="KW-0807">Transducer</keyword>
<keyword evidence="4" id="KW-1133">Transmembrane helix</keyword>
<evidence type="ECO:0000256" key="3">
    <source>
        <dbReference type="ARBA" id="ARBA00022692"/>
    </source>
</evidence>
<dbReference type="PANTHER" id="PTHR21143">
    <property type="entry name" value="INVERTEBRATE GUSTATORY RECEPTOR"/>
    <property type="match status" value="1"/>
</dbReference>
<organism evidence="8 9">
    <name type="scientific">Rhynocoris fuscipes</name>
    <dbReference type="NCBI Taxonomy" id="488301"/>
    <lineage>
        <taxon>Eukaryota</taxon>
        <taxon>Metazoa</taxon>
        <taxon>Ecdysozoa</taxon>
        <taxon>Arthropoda</taxon>
        <taxon>Hexapoda</taxon>
        <taxon>Insecta</taxon>
        <taxon>Pterygota</taxon>
        <taxon>Neoptera</taxon>
        <taxon>Paraneoptera</taxon>
        <taxon>Hemiptera</taxon>
        <taxon>Heteroptera</taxon>
        <taxon>Panheteroptera</taxon>
        <taxon>Cimicomorpha</taxon>
        <taxon>Reduviidae</taxon>
        <taxon>Harpactorinae</taxon>
        <taxon>Harpactorini</taxon>
        <taxon>Rhynocoris</taxon>
    </lineage>
</organism>
<dbReference type="GO" id="GO:0008049">
    <property type="term" value="P:male courtship behavior"/>
    <property type="evidence" value="ECO:0007669"/>
    <property type="project" value="TreeGrafter"/>
</dbReference>
<keyword evidence="3" id="KW-0812">Transmembrane</keyword>
<dbReference type="GO" id="GO:0050909">
    <property type="term" value="P:sensory perception of taste"/>
    <property type="evidence" value="ECO:0007669"/>
    <property type="project" value="InterPro"/>
</dbReference>
<evidence type="ECO:0000256" key="1">
    <source>
        <dbReference type="ARBA" id="ARBA00004651"/>
    </source>
</evidence>